<reference evidence="5 6" key="1">
    <citation type="submission" date="2014-02" db="EMBL/GenBank/DDBJ databases">
        <title>The small core and large imbalanced accessory genome model reveals a collaborative survival strategy of Sorangium cellulosum strains in nature.</title>
        <authorList>
            <person name="Han K."/>
            <person name="Peng R."/>
            <person name="Blom J."/>
            <person name="Li Y.-Z."/>
        </authorList>
    </citation>
    <scope>NUCLEOTIDE SEQUENCE [LARGE SCALE GENOMIC DNA]</scope>
    <source>
        <strain evidence="5 6">So0007-03</strain>
    </source>
</reference>
<evidence type="ECO:0000313" key="5">
    <source>
        <dbReference type="EMBL" id="KYG01918.1"/>
    </source>
</evidence>
<feature type="signal peptide" evidence="4">
    <location>
        <begin position="1"/>
        <end position="27"/>
    </location>
</feature>
<evidence type="ECO:0008006" key="7">
    <source>
        <dbReference type="Google" id="ProtNLM"/>
    </source>
</evidence>
<dbReference type="Pfam" id="PF02412">
    <property type="entry name" value="TSP_3"/>
    <property type="match status" value="1"/>
</dbReference>
<gene>
    <name evidence="5" type="ORF">BE21_55570</name>
</gene>
<feature type="region of interest" description="Disordered" evidence="3">
    <location>
        <begin position="263"/>
        <end position="282"/>
    </location>
</feature>
<keyword evidence="2" id="KW-0106">Calcium</keyword>
<dbReference type="GO" id="GO:0007155">
    <property type="term" value="P:cell adhesion"/>
    <property type="evidence" value="ECO:0007669"/>
    <property type="project" value="InterPro"/>
</dbReference>
<protein>
    <recommendedName>
        <fullName evidence="7">Cartilage oligomeric matrix protein</fullName>
    </recommendedName>
</protein>
<dbReference type="SUPFAM" id="SSF103647">
    <property type="entry name" value="TSP type-3 repeat"/>
    <property type="match status" value="1"/>
</dbReference>
<dbReference type="Proteomes" id="UP000075502">
    <property type="component" value="Unassembled WGS sequence"/>
</dbReference>
<dbReference type="PANTHER" id="PTHR10199:SF100">
    <property type="entry name" value="THROMBOSPONDIN, ISOFORM A"/>
    <property type="match status" value="1"/>
</dbReference>
<feature type="chain" id="PRO_5007569370" description="Cartilage oligomeric matrix protein" evidence="4">
    <location>
        <begin position="28"/>
        <end position="337"/>
    </location>
</feature>
<evidence type="ECO:0000256" key="3">
    <source>
        <dbReference type="SAM" id="MobiDB-lite"/>
    </source>
</evidence>
<proteinExistence type="predicted"/>
<dbReference type="Gene3D" id="4.10.1080.10">
    <property type="entry name" value="TSP type-3 repeat"/>
    <property type="match status" value="2"/>
</dbReference>
<evidence type="ECO:0000256" key="2">
    <source>
        <dbReference type="ARBA" id="ARBA00022837"/>
    </source>
</evidence>
<evidence type="ECO:0000256" key="4">
    <source>
        <dbReference type="SAM" id="SignalP"/>
    </source>
</evidence>
<dbReference type="PANTHER" id="PTHR10199">
    <property type="entry name" value="THROMBOSPONDIN"/>
    <property type="match status" value="1"/>
</dbReference>
<dbReference type="EMBL" id="JEME01003212">
    <property type="protein sequence ID" value="KYG01918.1"/>
    <property type="molecule type" value="Genomic_DNA"/>
</dbReference>
<keyword evidence="1 4" id="KW-0732">Signal</keyword>
<dbReference type="InterPro" id="IPR003367">
    <property type="entry name" value="Thrombospondin_3-like_rpt"/>
</dbReference>
<feature type="region of interest" description="Disordered" evidence="3">
    <location>
        <begin position="301"/>
        <end position="337"/>
    </location>
</feature>
<evidence type="ECO:0000313" key="6">
    <source>
        <dbReference type="Proteomes" id="UP000075502"/>
    </source>
</evidence>
<sequence length="337" mass="35468">MSGRGKAGLAPLFSLLAVLLWWSPAYGAPSAVTFTIGHADCGSRGGIALFVGGTHIDTVPTTNRCDCNTTPLVKTYADPAVLALLDMPQCIDIRAEAASGASVLWGFVRVAVESPEGTETACVFDARTGSSERCADRDLCDAYAPLPSVGMIDSDGDGLSGGIGAACDNCESTANAGQEDGDADGIGDACDSCPHASNPDQRDSDDNGVGDDCDACWAAGDWDLDGDGLCDQSDNCYHNHNPGQEDGDADGVGDACDNCPEASNPDQIDGDGNGVGDACDASRLGRRRRRRLQRERQLRLLVQPRAGGQRRGRRGRRLRPLPGPRQLGCVRHRRHLQ</sequence>
<dbReference type="AlphaFoldDB" id="A0A150TBS4"/>
<dbReference type="GO" id="GO:0005509">
    <property type="term" value="F:calcium ion binding"/>
    <property type="evidence" value="ECO:0007669"/>
    <property type="project" value="InterPro"/>
</dbReference>
<comment type="caution">
    <text evidence="5">The sequence shown here is derived from an EMBL/GenBank/DDBJ whole genome shotgun (WGS) entry which is preliminary data.</text>
</comment>
<organism evidence="5 6">
    <name type="scientific">Sorangium cellulosum</name>
    <name type="common">Polyangium cellulosum</name>
    <dbReference type="NCBI Taxonomy" id="56"/>
    <lineage>
        <taxon>Bacteria</taxon>
        <taxon>Pseudomonadati</taxon>
        <taxon>Myxococcota</taxon>
        <taxon>Polyangia</taxon>
        <taxon>Polyangiales</taxon>
        <taxon>Polyangiaceae</taxon>
        <taxon>Sorangium</taxon>
    </lineage>
</organism>
<feature type="compositionally biased region" description="Basic residues" evidence="3">
    <location>
        <begin position="308"/>
        <end position="319"/>
    </location>
</feature>
<name>A0A150TBS4_SORCE</name>
<accession>A0A150TBS4</accession>
<dbReference type="InterPro" id="IPR028974">
    <property type="entry name" value="TSP_type-3_rpt"/>
</dbReference>
<evidence type="ECO:0000256" key="1">
    <source>
        <dbReference type="ARBA" id="ARBA00022729"/>
    </source>
</evidence>